<accession>A0A8H7EQJ1</accession>
<keyword evidence="11" id="KW-0012">Acyltransferase</keyword>
<dbReference type="PANTHER" id="PTHR23342">
    <property type="entry name" value="N-ACETYLGLUTAMATE SYNTHASE"/>
    <property type="match status" value="1"/>
</dbReference>
<dbReference type="UniPathway" id="UPA00068"/>
<name>A0A8H7EQJ1_9FUNG</name>
<sequence length="484" mass="53943">MNTTPSKRELRHFLKRYVPQPIFSETSTATTTSSSTTTIGKGKLRHDLTSPKDYVHALLNTSALSHPQLALTKVKGPFQKDEWQSIGSTLVQLQKLGLHSIVVMDNERWSSLLDRSSAELSKTMVSESMALVEAIEKAHGRARLIYGSLVVTEEEKEEEEEQEEKGKKKKNKNKNKNMKDSTKAVGFGIHTEFIETALEKGLIPVVIPTTGDSRPHRQQQAGGRSMHANEVLVGLTRQLADHPKTTPTKVVVINHEGGIPNHERPGTAHSLVNLAEEHDTIVEALEKETKGWSEAKEHLELTRQCLSVLPTSSSAVLVPVRSLPSALLANLVTDKPLYSSSLPLQKLHTGDVDLQRVNRSRTTILRQGIKLHHYHRLSELHLDRLTQLLEASFQKTLDTQGFYDRLDRVLDGAIIAGDYEGAVLVTKERALPSATKDGFAYLDKFAIAPASQGVGVTDILWRHMCDAYPELLWRSRQDNGVNKW</sequence>
<comment type="subcellular location">
    <subcellularLocation>
        <location evidence="2">Mitochondrion</location>
    </subcellularLocation>
</comment>
<dbReference type="EMBL" id="JABAYA010000206">
    <property type="protein sequence ID" value="KAF7722242.1"/>
    <property type="molecule type" value="Genomic_DNA"/>
</dbReference>
<evidence type="ECO:0000256" key="1">
    <source>
        <dbReference type="ARBA" id="ARBA00002294"/>
    </source>
</evidence>
<evidence type="ECO:0000313" key="17">
    <source>
        <dbReference type="EMBL" id="KAF7722242.1"/>
    </source>
</evidence>
<dbReference type="GO" id="GO:0006592">
    <property type="term" value="P:ornithine biosynthetic process"/>
    <property type="evidence" value="ECO:0007669"/>
    <property type="project" value="TreeGrafter"/>
</dbReference>
<evidence type="ECO:0000256" key="2">
    <source>
        <dbReference type="ARBA" id="ARBA00004173"/>
    </source>
</evidence>
<dbReference type="PROSITE" id="PS51731">
    <property type="entry name" value="GNAT_NAGS"/>
    <property type="match status" value="1"/>
</dbReference>
<gene>
    <name evidence="17" type="primary">ARG2</name>
    <name evidence="17" type="ORF">EC973_003523</name>
</gene>
<comment type="function">
    <text evidence="1">N-acetylglutamate synthase involved in arginine biosynthesis.</text>
</comment>
<feature type="region of interest" description="Disordered" evidence="15">
    <location>
        <begin position="153"/>
        <end position="180"/>
    </location>
</feature>
<dbReference type="GO" id="GO:0005759">
    <property type="term" value="C:mitochondrial matrix"/>
    <property type="evidence" value="ECO:0007669"/>
    <property type="project" value="TreeGrafter"/>
</dbReference>
<dbReference type="InterPro" id="IPR036393">
    <property type="entry name" value="AceGlu_kinase-like_sf"/>
</dbReference>
<evidence type="ECO:0000256" key="12">
    <source>
        <dbReference type="ARBA" id="ARBA00030346"/>
    </source>
</evidence>
<evidence type="ECO:0000256" key="9">
    <source>
        <dbReference type="ARBA" id="ARBA00022946"/>
    </source>
</evidence>
<keyword evidence="18" id="KW-1185">Reference proteome</keyword>
<dbReference type="PANTHER" id="PTHR23342:SF4">
    <property type="entry name" value="AMINO-ACID ACETYLTRANSFERASE, MITOCHONDRIAL"/>
    <property type="match status" value="1"/>
</dbReference>
<evidence type="ECO:0000256" key="15">
    <source>
        <dbReference type="SAM" id="MobiDB-lite"/>
    </source>
</evidence>
<comment type="pathway">
    <text evidence="3">Amino-acid biosynthesis; L-arginine biosynthesis; N(2)-acetyl-L-ornithine from L-glutamate: step 1/4.</text>
</comment>
<evidence type="ECO:0000313" key="18">
    <source>
        <dbReference type="Proteomes" id="UP000605846"/>
    </source>
</evidence>
<keyword evidence="7" id="KW-0028">Amino-acid biosynthesis</keyword>
<feature type="compositionally biased region" description="Acidic residues" evidence="15">
    <location>
        <begin position="153"/>
        <end position="163"/>
    </location>
</feature>
<evidence type="ECO:0000256" key="5">
    <source>
        <dbReference type="ARBA" id="ARBA00012697"/>
    </source>
</evidence>
<evidence type="ECO:0000256" key="4">
    <source>
        <dbReference type="ARBA" id="ARBA00008694"/>
    </source>
</evidence>
<evidence type="ECO:0000256" key="13">
    <source>
        <dbReference type="ARBA" id="ARBA00033251"/>
    </source>
</evidence>
<evidence type="ECO:0000256" key="10">
    <source>
        <dbReference type="ARBA" id="ARBA00023128"/>
    </source>
</evidence>
<evidence type="ECO:0000256" key="3">
    <source>
        <dbReference type="ARBA" id="ARBA00004925"/>
    </source>
</evidence>
<evidence type="ECO:0000256" key="8">
    <source>
        <dbReference type="ARBA" id="ARBA00022679"/>
    </source>
</evidence>
<proteinExistence type="inferred from homology"/>
<comment type="caution">
    <text evidence="17">The sequence shown here is derived from an EMBL/GenBank/DDBJ whole genome shotgun (WGS) entry which is preliminary data.</text>
</comment>
<comment type="similarity">
    <text evidence="4">Belongs to the acetyltransferase family.</text>
</comment>
<evidence type="ECO:0000256" key="11">
    <source>
        <dbReference type="ARBA" id="ARBA00023315"/>
    </source>
</evidence>
<evidence type="ECO:0000256" key="7">
    <source>
        <dbReference type="ARBA" id="ARBA00022605"/>
    </source>
</evidence>
<reference evidence="17" key="1">
    <citation type="submission" date="2020-01" db="EMBL/GenBank/DDBJ databases">
        <title>Genome Sequencing of Three Apophysomyces-Like Fungal Strains Confirms a Novel Fungal Genus in the Mucoromycota with divergent Burkholderia-like Endosymbiotic Bacteria.</title>
        <authorList>
            <person name="Stajich J.E."/>
            <person name="Macias A.M."/>
            <person name="Carter-House D."/>
            <person name="Lovett B."/>
            <person name="Kasson L.R."/>
            <person name="Berry K."/>
            <person name="Grigoriev I."/>
            <person name="Chang Y."/>
            <person name="Spatafora J."/>
            <person name="Kasson M.T."/>
        </authorList>
    </citation>
    <scope>NUCLEOTIDE SEQUENCE</scope>
    <source>
        <strain evidence="17">NRRL A-21654</strain>
    </source>
</reference>
<dbReference type="GO" id="GO:0006526">
    <property type="term" value="P:L-arginine biosynthetic process"/>
    <property type="evidence" value="ECO:0007669"/>
    <property type="project" value="UniProtKB-UniPathway"/>
</dbReference>
<evidence type="ECO:0000256" key="14">
    <source>
        <dbReference type="ARBA" id="ARBA00048372"/>
    </source>
</evidence>
<protein>
    <recommendedName>
        <fullName evidence="6">Amino-acid acetyltransferase, mitochondrial</fullName>
        <ecNumber evidence="5">2.3.1.1</ecNumber>
    </recommendedName>
    <alternativeName>
        <fullName evidence="12">Glutamate N-acetyltransferase</fullName>
    </alternativeName>
    <alternativeName>
        <fullName evidence="13">N-acetylglutamate synthase</fullName>
    </alternativeName>
</protein>
<dbReference type="OrthoDB" id="5585968at2759"/>
<dbReference type="Gene3D" id="3.40.630.30">
    <property type="match status" value="1"/>
</dbReference>
<feature type="compositionally biased region" description="Basic residues" evidence="15">
    <location>
        <begin position="167"/>
        <end position="176"/>
    </location>
</feature>
<dbReference type="Pfam" id="PF04768">
    <property type="entry name" value="NAT"/>
    <property type="match status" value="1"/>
</dbReference>
<dbReference type="AlphaFoldDB" id="A0A8H7EQJ1"/>
<evidence type="ECO:0000256" key="6">
    <source>
        <dbReference type="ARBA" id="ARBA00018802"/>
    </source>
</evidence>
<dbReference type="Proteomes" id="UP000605846">
    <property type="component" value="Unassembled WGS sequence"/>
</dbReference>
<dbReference type="Gene3D" id="3.40.1160.10">
    <property type="entry name" value="Acetylglutamate kinase-like"/>
    <property type="match status" value="1"/>
</dbReference>
<evidence type="ECO:0000259" key="16">
    <source>
        <dbReference type="PROSITE" id="PS51731"/>
    </source>
</evidence>
<keyword evidence="8 17" id="KW-0808">Transferase</keyword>
<comment type="catalytic activity">
    <reaction evidence="14">
        <text>L-glutamate + acetyl-CoA = N-acetyl-L-glutamate + CoA + H(+)</text>
        <dbReference type="Rhea" id="RHEA:24292"/>
        <dbReference type="ChEBI" id="CHEBI:15378"/>
        <dbReference type="ChEBI" id="CHEBI:29985"/>
        <dbReference type="ChEBI" id="CHEBI:44337"/>
        <dbReference type="ChEBI" id="CHEBI:57287"/>
        <dbReference type="ChEBI" id="CHEBI:57288"/>
        <dbReference type="EC" id="2.3.1.1"/>
    </reaction>
</comment>
<dbReference type="InterPro" id="IPR006855">
    <property type="entry name" value="Vertebrate-like_GNAT_dom"/>
</dbReference>
<dbReference type="GO" id="GO:0004042">
    <property type="term" value="F:L-glutamate N-acetyltransferase activity"/>
    <property type="evidence" value="ECO:0007669"/>
    <property type="project" value="TreeGrafter"/>
</dbReference>
<keyword evidence="10" id="KW-0496">Mitochondrion</keyword>
<feature type="domain" description="N-acetyltransferase" evidence="16">
    <location>
        <begin position="369"/>
        <end position="484"/>
    </location>
</feature>
<keyword evidence="9" id="KW-0809">Transit peptide</keyword>
<dbReference type="EC" id="2.3.1.1" evidence="5"/>
<organism evidence="17 18">
    <name type="scientific">Apophysomyces ossiformis</name>
    <dbReference type="NCBI Taxonomy" id="679940"/>
    <lineage>
        <taxon>Eukaryota</taxon>
        <taxon>Fungi</taxon>
        <taxon>Fungi incertae sedis</taxon>
        <taxon>Mucoromycota</taxon>
        <taxon>Mucoromycotina</taxon>
        <taxon>Mucoromycetes</taxon>
        <taxon>Mucorales</taxon>
        <taxon>Mucorineae</taxon>
        <taxon>Mucoraceae</taxon>
        <taxon>Apophysomyces</taxon>
    </lineage>
</organism>